<evidence type="ECO:0000256" key="1">
    <source>
        <dbReference type="ARBA" id="ARBA00022801"/>
    </source>
</evidence>
<dbReference type="PANTHER" id="PTHR48081:SF33">
    <property type="entry name" value="KYNURENINE FORMAMIDASE"/>
    <property type="match status" value="1"/>
</dbReference>
<gene>
    <name evidence="3" type="ORF">HNR46_002814</name>
</gene>
<reference evidence="3 4" key="1">
    <citation type="submission" date="2020-08" db="EMBL/GenBank/DDBJ databases">
        <title>Genomic Encyclopedia of Type Strains, Phase IV (KMG-IV): sequencing the most valuable type-strain genomes for metagenomic binning, comparative biology and taxonomic classification.</title>
        <authorList>
            <person name="Goeker M."/>
        </authorList>
    </citation>
    <scope>NUCLEOTIDE SEQUENCE [LARGE SCALE GENOMIC DNA]</scope>
    <source>
        <strain evidence="3 4">YC6886</strain>
    </source>
</reference>
<organism evidence="3 4">
    <name type="scientific">Haloferula luteola</name>
    <dbReference type="NCBI Taxonomy" id="595692"/>
    <lineage>
        <taxon>Bacteria</taxon>
        <taxon>Pseudomonadati</taxon>
        <taxon>Verrucomicrobiota</taxon>
        <taxon>Verrucomicrobiia</taxon>
        <taxon>Verrucomicrobiales</taxon>
        <taxon>Verrucomicrobiaceae</taxon>
        <taxon>Haloferula</taxon>
    </lineage>
</organism>
<keyword evidence="1" id="KW-0378">Hydrolase</keyword>
<sequence length="284" mass="30705">MQGFPAVKILFITLLFLLPLTARTVRDVPYIDGGTAEQRLDIHLPKHPAGTLHPVIVAIHGGGWSAGSRSASGFLQPKTRWLNGLGYIVVSIDYRLSPAVHHPAHIDDVCAAITWVEKHIAEHHGDPREIYLLGHSAGAQLAALAATDTSRLRKAGGDPRAIQGVILLDGVGYDIPTELTRPRMQELLRQAILSAFTSDPATQRNASPVYHVHRGVAPFLLLHPGDSTPPHHPALLMAEALRRQGGYARVVAIPNKDHTSLSHDLGRRGDPTTKAVEAFLGLDP</sequence>
<dbReference type="SUPFAM" id="SSF53474">
    <property type="entry name" value="alpha/beta-Hydrolases"/>
    <property type="match status" value="1"/>
</dbReference>
<evidence type="ECO:0000313" key="3">
    <source>
        <dbReference type="EMBL" id="MBB5352568.1"/>
    </source>
</evidence>
<dbReference type="EMBL" id="JACHFD010000013">
    <property type="protein sequence ID" value="MBB5352568.1"/>
    <property type="molecule type" value="Genomic_DNA"/>
</dbReference>
<accession>A0A840VD64</accession>
<protein>
    <submittedName>
        <fullName evidence="3">Acetyl esterase/lipase</fullName>
    </submittedName>
</protein>
<evidence type="ECO:0000259" key="2">
    <source>
        <dbReference type="Pfam" id="PF20434"/>
    </source>
</evidence>
<name>A0A840VD64_9BACT</name>
<dbReference type="Gene3D" id="3.40.50.1820">
    <property type="entry name" value="alpha/beta hydrolase"/>
    <property type="match status" value="1"/>
</dbReference>
<dbReference type="InterPro" id="IPR029058">
    <property type="entry name" value="AB_hydrolase_fold"/>
</dbReference>
<dbReference type="GO" id="GO:0016787">
    <property type="term" value="F:hydrolase activity"/>
    <property type="evidence" value="ECO:0007669"/>
    <property type="project" value="UniProtKB-KW"/>
</dbReference>
<proteinExistence type="predicted"/>
<feature type="domain" description="BD-FAE-like" evidence="2">
    <location>
        <begin position="40"/>
        <end position="224"/>
    </location>
</feature>
<dbReference type="PANTHER" id="PTHR48081">
    <property type="entry name" value="AB HYDROLASE SUPERFAMILY PROTEIN C4A8.06C"/>
    <property type="match status" value="1"/>
</dbReference>
<dbReference type="AlphaFoldDB" id="A0A840VD64"/>
<comment type="caution">
    <text evidence="3">The sequence shown here is derived from an EMBL/GenBank/DDBJ whole genome shotgun (WGS) entry which is preliminary data.</text>
</comment>
<dbReference type="Proteomes" id="UP000557717">
    <property type="component" value="Unassembled WGS sequence"/>
</dbReference>
<evidence type="ECO:0000313" key="4">
    <source>
        <dbReference type="Proteomes" id="UP000557717"/>
    </source>
</evidence>
<dbReference type="InterPro" id="IPR050300">
    <property type="entry name" value="GDXG_lipolytic_enzyme"/>
</dbReference>
<keyword evidence="4" id="KW-1185">Reference proteome</keyword>
<dbReference type="InterPro" id="IPR049492">
    <property type="entry name" value="BD-FAE-like_dom"/>
</dbReference>
<dbReference type="Pfam" id="PF20434">
    <property type="entry name" value="BD-FAE"/>
    <property type="match status" value="1"/>
</dbReference>